<evidence type="ECO:0000259" key="1">
    <source>
        <dbReference type="Pfam" id="PF05368"/>
    </source>
</evidence>
<dbReference type="Pfam" id="PF05368">
    <property type="entry name" value="NmrA"/>
    <property type="match status" value="1"/>
</dbReference>
<organism evidence="2 3">
    <name type="scientific">Streptomyces varsoviensis</name>
    <dbReference type="NCBI Taxonomy" id="67373"/>
    <lineage>
        <taxon>Bacteria</taxon>
        <taxon>Bacillati</taxon>
        <taxon>Actinomycetota</taxon>
        <taxon>Actinomycetes</taxon>
        <taxon>Kitasatosporales</taxon>
        <taxon>Streptomycetaceae</taxon>
        <taxon>Streptomyces</taxon>
    </lineage>
</organism>
<comment type="caution">
    <text evidence="2">The sequence shown here is derived from an EMBL/GenBank/DDBJ whole genome shotgun (WGS) entry which is preliminary data.</text>
</comment>
<reference evidence="2 3" key="1">
    <citation type="submission" date="2015-07" db="EMBL/GenBank/DDBJ databases">
        <authorList>
            <person name="Ju K.-S."/>
            <person name="Doroghazi J.R."/>
            <person name="Metcalf W.W."/>
        </authorList>
    </citation>
    <scope>NUCLEOTIDE SEQUENCE [LARGE SCALE GENOMIC DNA]</scope>
    <source>
        <strain evidence="2 3">NRRL B-3589</strain>
    </source>
</reference>
<dbReference type="SUPFAM" id="SSF51735">
    <property type="entry name" value="NAD(P)-binding Rossmann-fold domains"/>
    <property type="match status" value="1"/>
</dbReference>
<name>A0ABR5J5U2_9ACTN</name>
<dbReference type="EMBL" id="LGUT01001513">
    <property type="protein sequence ID" value="KOG88789.1"/>
    <property type="molecule type" value="Genomic_DNA"/>
</dbReference>
<dbReference type="InterPro" id="IPR051604">
    <property type="entry name" value="Ergot_Alk_Oxidoreductase"/>
</dbReference>
<accession>A0ABR5J5U2</accession>
<protein>
    <submittedName>
        <fullName evidence="2">NmrA family transcriptional regulator</fullName>
    </submittedName>
</protein>
<evidence type="ECO:0000313" key="2">
    <source>
        <dbReference type="EMBL" id="KOG88789.1"/>
    </source>
</evidence>
<keyword evidence="3" id="KW-1185">Reference proteome</keyword>
<proteinExistence type="predicted"/>
<dbReference type="RefSeq" id="WP_037966052.1">
    <property type="nucleotide sequence ID" value="NZ_JBIRHZ010000003.1"/>
</dbReference>
<feature type="domain" description="NmrA-like" evidence="1">
    <location>
        <begin position="115"/>
        <end position="243"/>
    </location>
</feature>
<sequence length="278" mass="29695">MRNAEQTAEQPATKTLVIGGTGKTGRRVVERLAAQGREVRVGSRKGDRLFVWEDAGSWGAALEGVGSVYVTYFPDLAFPGAAEAVGEFSRFAVERGAGRLVLLSGRGEEGARVSEERMKESGADWTVVRGSWFNQNFSEGFFRDAVRAGELALPTGEAAEAFVDADDIADVVVAALTDARHVGRTYELSGPRLLTFGEVAAELSKAAGRRIDYVPVTLDAYRAALAEHGVPVEFADLFSLITDGRNAHLVNGVEEVLGRAPRDFSAYARDAAAAGAWA</sequence>
<dbReference type="InterPro" id="IPR008030">
    <property type="entry name" value="NmrA-like"/>
</dbReference>
<dbReference type="InterPro" id="IPR036291">
    <property type="entry name" value="NAD(P)-bd_dom_sf"/>
</dbReference>
<dbReference type="PANTHER" id="PTHR43162:SF1">
    <property type="entry name" value="PRESTALK A DIFFERENTIATION PROTEIN A"/>
    <property type="match status" value="1"/>
</dbReference>
<dbReference type="Gene3D" id="3.40.50.720">
    <property type="entry name" value="NAD(P)-binding Rossmann-like Domain"/>
    <property type="match status" value="1"/>
</dbReference>
<dbReference type="Gene3D" id="3.90.25.10">
    <property type="entry name" value="UDP-galactose 4-epimerase, domain 1"/>
    <property type="match status" value="1"/>
</dbReference>
<evidence type="ECO:0000313" key="3">
    <source>
        <dbReference type="Proteomes" id="UP000037020"/>
    </source>
</evidence>
<dbReference type="PANTHER" id="PTHR43162">
    <property type="match status" value="1"/>
</dbReference>
<dbReference type="Proteomes" id="UP000037020">
    <property type="component" value="Unassembled WGS sequence"/>
</dbReference>
<gene>
    <name evidence="2" type="ORF">ADK38_17850</name>
</gene>